<dbReference type="GO" id="GO:0003677">
    <property type="term" value="F:DNA binding"/>
    <property type="evidence" value="ECO:0007669"/>
    <property type="project" value="UniProtKB-UniRule"/>
</dbReference>
<keyword evidence="1 3" id="KW-0238">DNA-binding</keyword>
<dbReference type="KEGG" id="nneo:PQG83_08900"/>
<evidence type="ECO:0000313" key="4">
    <source>
        <dbReference type="Proteomes" id="UP001302494"/>
    </source>
</evidence>
<organism evidence="3 4">
    <name type="scientific">Candidatus Nitrospira neomarina</name>
    <dbReference type="NCBI Taxonomy" id="3020899"/>
    <lineage>
        <taxon>Bacteria</taxon>
        <taxon>Pseudomonadati</taxon>
        <taxon>Nitrospirota</taxon>
        <taxon>Nitrospiria</taxon>
        <taxon>Nitrospirales</taxon>
        <taxon>Nitrospiraceae</taxon>
        <taxon>Nitrospira</taxon>
    </lineage>
</organism>
<keyword evidence="4" id="KW-1185">Reference proteome</keyword>
<dbReference type="SUPFAM" id="SSF89447">
    <property type="entry name" value="AbrB/MazE/MraZ-like"/>
    <property type="match status" value="1"/>
</dbReference>
<evidence type="ECO:0000313" key="3">
    <source>
        <dbReference type="EMBL" id="WNM63857.1"/>
    </source>
</evidence>
<dbReference type="InterPro" id="IPR007159">
    <property type="entry name" value="SpoVT-AbrB_dom"/>
</dbReference>
<accession>A0AA96GN07</accession>
<dbReference type="Proteomes" id="UP001302494">
    <property type="component" value="Chromosome"/>
</dbReference>
<protein>
    <submittedName>
        <fullName evidence="3">AbrB/MazE/SpoVT family DNA-binding domain-containing protein</fullName>
    </submittedName>
</protein>
<evidence type="ECO:0000256" key="1">
    <source>
        <dbReference type="PROSITE-ProRule" id="PRU01076"/>
    </source>
</evidence>
<dbReference type="RefSeq" id="WP_312748617.1">
    <property type="nucleotide sequence ID" value="NZ_CP116968.1"/>
</dbReference>
<sequence>MAVATLTSKGQITLPKEIREQLQLQPGDRVEFLVEPDGRVTVWPVTSDVTILKGLIPKPKQPVTLEAMRAAIKQRDGRP</sequence>
<dbReference type="InterPro" id="IPR037914">
    <property type="entry name" value="SpoVT-AbrB_sf"/>
</dbReference>
<reference evidence="3 4" key="1">
    <citation type="submission" date="2023-01" db="EMBL/GenBank/DDBJ databases">
        <title>Cultivation and genomic characterization of new, ubiquitous marine nitrite-oxidizing bacteria from the Nitrospirales.</title>
        <authorList>
            <person name="Mueller A.J."/>
            <person name="Daebeler A."/>
            <person name="Herbold C.W."/>
            <person name="Kirkegaard R.H."/>
            <person name="Daims H."/>
        </authorList>
    </citation>
    <scope>NUCLEOTIDE SEQUENCE [LARGE SCALE GENOMIC DNA]</scope>
    <source>
        <strain evidence="3 4">DK</strain>
    </source>
</reference>
<dbReference type="SMART" id="SM00966">
    <property type="entry name" value="SpoVT_AbrB"/>
    <property type="match status" value="1"/>
</dbReference>
<feature type="domain" description="SpoVT-AbrB" evidence="2">
    <location>
        <begin position="1"/>
        <end position="47"/>
    </location>
</feature>
<proteinExistence type="predicted"/>
<name>A0AA96GN07_9BACT</name>
<dbReference type="Gene3D" id="2.10.260.10">
    <property type="match status" value="1"/>
</dbReference>
<dbReference type="Pfam" id="PF04014">
    <property type="entry name" value="MazE_antitoxin"/>
    <property type="match status" value="1"/>
</dbReference>
<evidence type="ECO:0000259" key="2">
    <source>
        <dbReference type="PROSITE" id="PS51740"/>
    </source>
</evidence>
<dbReference type="NCBIfam" id="TIGR01439">
    <property type="entry name" value="lp_hng_hel_AbrB"/>
    <property type="match status" value="1"/>
</dbReference>
<gene>
    <name evidence="3" type="ORF">PQG83_08900</name>
</gene>
<dbReference type="AlphaFoldDB" id="A0AA96GN07"/>
<dbReference type="EMBL" id="CP116968">
    <property type="protein sequence ID" value="WNM63857.1"/>
    <property type="molecule type" value="Genomic_DNA"/>
</dbReference>
<dbReference type="PROSITE" id="PS51740">
    <property type="entry name" value="SPOVT_ABRB"/>
    <property type="match status" value="1"/>
</dbReference>